<reference evidence="3" key="1">
    <citation type="journal article" date="2015" name="PLoS Genet.">
        <title>Genome Sequence and Transcriptome Analyses of Chrysochromulina tobin: Metabolic Tools for Enhanced Algal Fitness in the Prominent Order Prymnesiales (Haptophyceae).</title>
        <authorList>
            <person name="Hovde B.T."/>
            <person name="Deodato C.R."/>
            <person name="Hunsperger H.M."/>
            <person name="Ryken S.A."/>
            <person name="Yost W."/>
            <person name="Jha R.K."/>
            <person name="Patterson J."/>
            <person name="Monnat R.J. Jr."/>
            <person name="Barlow S.B."/>
            <person name="Starkenburg S.R."/>
            <person name="Cattolico R.A."/>
        </authorList>
    </citation>
    <scope>NUCLEOTIDE SEQUENCE</scope>
    <source>
        <strain evidence="3">CCMP291</strain>
    </source>
</reference>
<dbReference type="AlphaFoldDB" id="A0A0M0JZH0"/>
<protein>
    <submittedName>
        <fullName evidence="2">Uncharacterized protein</fullName>
    </submittedName>
</protein>
<proteinExistence type="predicted"/>
<evidence type="ECO:0000313" key="2">
    <source>
        <dbReference type="EMBL" id="KOO31945.1"/>
    </source>
</evidence>
<gene>
    <name evidence="2" type="ORF">Ctob_016050</name>
</gene>
<feature type="region of interest" description="Disordered" evidence="1">
    <location>
        <begin position="29"/>
        <end position="67"/>
    </location>
</feature>
<evidence type="ECO:0000256" key="1">
    <source>
        <dbReference type="SAM" id="MobiDB-lite"/>
    </source>
</evidence>
<organism evidence="2 3">
    <name type="scientific">Chrysochromulina tobinii</name>
    <dbReference type="NCBI Taxonomy" id="1460289"/>
    <lineage>
        <taxon>Eukaryota</taxon>
        <taxon>Haptista</taxon>
        <taxon>Haptophyta</taxon>
        <taxon>Prymnesiophyceae</taxon>
        <taxon>Prymnesiales</taxon>
        <taxon>Chrysochromulinaceae</taxon>
        <taxon>Chrysochromulina</taxon>
    </lineage>
</organism>
<feature type="compositionally biased region" description="Basic residues" evidence="1">
    <location>
        <begin position="46"/>
        <end position="55"/>
    </location>
</feature>
<accession>A0A0M0JZH0</accession>
<dbReference type="EMBL" id="JWZX01001888">
    <property type="protein sequence ID" value="KOO31945.1"/>
    <property type="molecule type" value="Genomic_DNA"/>
</dbReference>
<sequence>EPHAIQLRRAEGDVPHQQVLHLAREHRIGRPSALAHPQVGAAHRQREAHRRRRRDARTVPVDLGGPVGVDEARTRLHDSDVSPHVCWEGPRGCCTE</sequence>
<dbReference type="Proteomes" id="UP000037460">
    <property type="component" value="Unassembled WGS sequence"/>
</dbReference>
<feature type="non-terminal residue" evidence="2">
    <location>
        <position position="1"/>
    </location>
</feature>
<keyword evidence="3" id="KW-1185">Reference proteome</keyword>
<name>A0A0M0JZH0_9EUKA</name>
<evidence type="ECO:0000313" key="3">
    <source>
        <dbReference type="Proteomes" id="UP000037460"/>
    </source>
</evidence>
<comment type="caution">
    <text evidence="2">The sequence shown here is derived from an EMBL/GenBank/DDBJ whole genome shotgun (WGS) entry which is preliminary data.</text>
</comment>